<dbReference type="Proteomes" id="UP001482620">
    <property type="component" value="Unassembled WGS sequence"/>
</dbReference>
<accession>A0ABV0SUF7</accession>
<sequence length="142" mass="15662">MQFCLELNRDCNGWCSLLSALHAVLCQIFAKQKVARRETGNTEVQINNVKAPSLQSRTNVSDRICFLCNKLFGESNQSGNFSNALGCFSAAPCVCLTGFPVSHTHLSVLKINLTASFGHHLKQISSYPSCNNHIFVTIFSHL</sequence>
<comment type="caution">
    <text evidence="1">The sequence shown here is derived from an EMBL/GenBank/DDBJ whole genome shotgun (WGS) entry which is preliminary data.</text>
</comment>
<evidence type="ECO:0000313" key="2">
    <source>
        <dbReference type="Proteomes" id="UP001482620"/>
    </source>
</evidence>
<gene>
    <name evidence="1" type="ORF">ILYODFUR_003738</name>
</gene>
<proteinExistence type="predicted"/>
<keyword evidence="2" id="KW-1185">Reference proteome</keyword>
<evidence type="ECO:0000313" key="1">
    <source>
        <dbReference type="EMBL" id="MEQ2224086.1"/>
    </source>
</evidence>
<name>A0ABV0SUF7_9TELE</name>
<dbReference type="EMBL" id="JAHRIQ010011782">
    <property type="protein sequence ID" value="MEQ2224086.1"/>
    <property type="molecule type" value="Genomic_DNA"/>
</dbReference>
<reference evidence="1 2" key="1">
    <citation type="submission" date="2021-06" db="EMBL/GenBank/DDBJ databases">
        <authorList>
            <person name="Palmer J.M."/>
        </authorList>
    </citation>
    <scope>NUCLEOTIDE SEQUENCE [LARGE SCALE GENOMIC DNA]</scope>
    <source>
        <strain evidence="2">if_2019</strain>
        <tissue evidence="1">Muscle</tissue>
    </source>
</reference>
<protein>
    <submittedName>
        <fullName evidence="1">Uncharacterized protein</fullName>
    </submittedName>
</protein>
<organism evidence="1 2">
    <name type="scientific">Ilyodon furcidens</name>
    <name type="common">goldbreast splitfin</name>
    <dbReference type="NCBI Taxonomy" id="33524"/>
    <lineage>
        <taxon>Eukaryota</taxon>
        <taxon>Metazoa</taxon>
        <taxon>Chordata</taxon>
        <taxon>Craniata</taxon>
        <taxon>Vertebrata</taxon>
        <taxon>Euteleostomi</taxon>
        <taxon>Actinopterygii</taxon>
        <taxon>Neopterygii</taxon>
        <taxon>Teleostei</taxon>
        <taxon>Neoteleostei</taxon>
        <taxon>Acanthomorphata</taxon>
        <taxon>Ovalentaria</taxon>
        <taxon>Atherinomorphae</taxon>
        <taxon>Cyprinodontiformes</taxon>
        <taxon>Goodeidae</taxon>
        <taxon>Ilyodon</taxon>
    </lineage>
</organism>